<organism evidence="1">
    <name type="scientific">marine sediment metagenome</name>
    <dbReference type="NCBI Taxonomy" id="412755"/>
    <lineage>
        <taxon>unclassified sequences</taxon>
        <taxon>metagenomes</taxon>
        <taxon>ecological metagenomes</taxon>
    </lineage>
</organism>
<name>A0A0F9PUA0_9ZZZZ</name>
<dbReference type="AlphaFoldDB" id="A0A0F9PUA0"/>
<proteinExistence type="predicted"/>
<evidence type="ECO:0000313" key="1">
    <source>
        <dbReference type="EMBL" id="KKM96757.1"/>
    </source>
</evidence>
<comment type="caution">
    <text evidence="1">The sequence shown here is derived from an EMBL/GenBank/DDBJ whole genome shotgun (WGS) entry which is preliminary data.</text>
</comment>
<protein>
    <submittedName>
        <fullName evidence="1">Uncharacterized protein</fullName>
    </submittedName>
</protein>
<reference evidence="1" key="1">
    <citation type="journal article" date="2015" name="Nature">
        <title>Complex archaea that bridge the gap between prokaryotes and eukaryotes.</title>
        <authorList>
            <person name="Spang A."/>
            <person name="Saw J.H."/>
            <person name="Jorgensen S.L."/>
            <person name="Zaremba-Niedzwiedzka K."/>
            <person name="Martijn J."/>
            <person name="Lind A.E."/>
            <person name="van Eijk R."/>
            <person name="Schleper C."/>
            <person name="Guy L."/>
            <person name="Ettema T.J."/>
        </authorList>
    </citation>
    <scope>NUCLEOTIDE SEQUENCE</scope>
</reference>
<accession>A0A0F9PUA0</accession>
<dbReference type="EMBL" id="LAZR01005838">
    <property type="protein sequence ID" value="KKM96757.1"/>
    <property type="molecule type" value="Genomic_DNA"/>
</dbReference>
<gene>
    <name evidence="1" type="ORF">LCGC14_1174940</name>
</gene>
<sequence length="79" mass="9060">MEVIREKKNKRHPEQILLGFSQEDLLQAIDGWPGTRGRGVALPPRKVRELKNLLETVLKETDKDLPVEPSTEYTSTLHI</sequence>